<reference evidence="3" key="1">
    <citation type="submission" date="2011-02" db="EMBL/GenBank/DDBJ databases">
        <title>The Genome Sequence of Capsaspora owczarzaki ATCC 30864.</title>
        <authorList>
            <person name="Russ C."/>
            <person name="Cuomo C."/>
            <person name="Burger G."/>
            <person name="Gray M.W."/>
            <person name="Holland P.W.H."/>
            <person name="King N."/>
            <person name="Lang F.B.F."/>
            <person name="Roger A.J."/>
            <person name="Ruiz-Trillo I."/>
            <person name="Young S.K."/>
            <person name="Zeng Q."/>
            <person name="Gargeya S."/>
            <person name="Alvarado L."/>
            <person name="Berlin A."/>
            <person name="Chapman S.B."/>
            <person name="Chen Z."/>
            <person name="Freedman E."/>
            <person name="Gellesch M."/>
            <person name="Goldberg J."/>
            <person name="Griggs A."/>
            <person name="Gujja S."/>
            <person name="Heilman E."/>
            <person name="Heiman D."/>
            <person name="Howarth C."/>
            <person name="Mehta T."/>
            <person name="Neiman D."/>
            <person name="Pearson M."/>
            <person name="Roberts A."/>
            <person name="Saif S."/>
            <person name="Shea T."/>
            <person name="Shenoy N."/>
            <person name="Sisk P."/>
            <person name="Stolte C."/>
            <person name="Sykes S."/>
            <person name="White J."/>
            <person name="Yandava C."/>
            <person name="Haas B."/>
            <person name="Nusbaum C."/>
            <person name="Birren B."/>
        </authorList>
    </citation>
    <scope>NUCLEOTIDE SEQUENCE</scope>
    <source>
        <strain evidence="3">ATCC 30864</strain>
    </source>
</reference>
<keyword evidence="1" id="KW-0472">Membrane</keyword>
<keyword evidence="1" id="KW-0812">Transmembrane</keyword>
<dbReference type="Proteomes" id="UP000008743">
    <property type="component" value="Unassembled WGS sequence"/>
</dbReference>
<dbReference type="RefSeq" id="XP_004365551.2">
    <property type="nucleotide sequence ID" value="XM_004365494.2"/>
</dbReference>
<evidence type="ECO:0000256" key="1">
    <source>
        <dbReference type="SAM" id="Phobius"/>
    </source>
</evidence>
<evidence type="ECO:0000313" key="2">
    <source>
        <dbReference type="EMBL" id="KJE89150.1"/>
    </source>
</evidence>
<sequence>MVRRASPSSLAPQPRAATTSSSMLSLATLVATLVAALLVVAAVVPSPAAADDPALENFLTELIVDAINHTNITSVAVNMTNLVLDEPGIVIDADLDAVGIYIDIDSQILRFPIEGASNYSFFTCDLNGEVLTIDPVLTSPLMSLNAHILRESNVSFDVALNSHTTSIDVVMDLDKLAISGAMHTKVMALTVGVDMQTTSLALTIQSFSFIDPASWIVFLLVWCAQWGMMFFHGYQRYRAHRMASVLANVPCHEMSLRMSHCTSCNAVSPPAAKFCGGCGRAVSGSV</sequence>
<dbReference type="InParanoid" id="A0A0D2WHP0"/>
<organism evidence="2 3">
    <name type="scientific">Capsaspora owczarzaki (strain ATCC 30864)</name>
    <dbReference type="NCBI Taxonomy" id="595528"/>
    <lineage>
        <taxon>Eukaryota</taxon>
        <taxon>Filasterea</taxon>
        <taxon>Capsaspora</taxon>
    </lineage>
</organism>
<name>A0A0D2WHP0_CAPO3</name>
<protein>
    <submittedName>
        <fullName evidence="2">Uncharacterized protein</fullName>
    </submittedName>
</protein>
<dbReference type="AlphaFoldDB" id="A0A0D2WHP0"/>
<evidence type="ECO:0000313" key="3">
    <source>
        <dbReference type="Proteomes" id="UP000008743"/>
    </source>
</evidence>
<accession>A0A0D2WHP0</accession>
<proteinExistence type="predicted"/>
<keyword evidence="1" id="KW-1133">Transmembrane helix</keyword>
<gene>
    <name evidence="2" type="ORF">CAOG_000680</name>
</gene>
<keyword evidence="3" id="KW-1185">Reference proteome</keyword>
<feature type="transmembrane region" description="Helical" evidence="1">
    <location>
        <begin position="213"/>
        <end position="234"/>
    </location>
</feature>
<dbReference type="EMBL" id="KE346360">
    <property type="protein sequence ID" value="KJE89150.1"/>
    <property type="molecule type" value="Genomic_DNA"/>
</dbReference>